<protein>
    <submittedName>
        <fullName evidence="1">Uncharacterized protein</fullName>
    </submittedName>
</protein>
<dbReference type="AlphaFoldDB" id="A0A4P7N6R3"/>
<accession>A0A4P7N6R3</accession>
<evidence type="ECO:0000313" key="2">
    <source>
        <dbReference type="Proteomes" id="UP000294847"/>
    </source>
</evidence>
<dbReference type="EMBL" id="CP034206">
    <property type="protein sequence ID" value="QBZ58337.1"/>
    <property type="molecule type" value="Genomic_DNA"/>
</dbReference>
<sequence length="209" mass="22310">MSSIDRMASGMHRRLATHRLKRPLASSTSCAVASEISVPARASAEALVRPDHINSPAGSQGTQQDLHFALERSPPQPHVCFRRCRLHCLPPPPGQVKLGRHDAPAVTAQVQGAHNLGAGGGILLAKQGLEGRHIVEQDDGGAEADDAVSFVAVGEEDGVRGRGQAAMPTLVEKPHMADAGVPRTRYIRQVWPAGGSKRHLQAYLQDNNE</sequence>
<proteinExistence type="predicted"/>
<evidence type="ECO:0000313" key="1">
    <source>
        <dbReference type="EMBL" id="QBZ58337.1"/>
    </source>
</evidence>
<dbReference type="Proteomes" id="UP000294847">
    <property type="component" value="Chromosome 3"/>
</dbReference>
<gene>
    <name evidence="1" type="ORF">PoMZ_03288</name>
</gene>
<organism evidence="1 2">
    <name type="scientific">Pyricularia oryzae</name>
    <name type="common">Rice blast fungus</name>
    <name type="synonym">Magnaporthe oryzae</name>
    <dbReference type="NCBI Taxonomy" id="318829"/>
    <lineage>
        <taxon>Eukaryota</taxon>
        <taxon>Fungi</taxon>
        <taxon>Dikarya</taxon>
        <taxon>Ascomycota</taxon>
        <taxon>Pezizomycotina</taxon>
        <taxon>Sordariomycetes</taxon>
        <taxon>Sordariomycetidae</taxon>
        <taxon>Magnaporthales</taxon>
        <taxon>Pyriculariaceae</taxon>
        <taxon>Pyricularia</taxon>
    </lineage>
</organism>
<name>A0A4P7N6R3_PYROR</name>
<reference evidence="1 2" key="1">
    <citation type="journal article" date="2019" name="Mol. Biol. Evol.">
        <title>Blast fungal genomes show frequent chromosomal changes, gene gains and losses, and effector gene turnover.</title>
        <authorList>
            <person name="Gomez Luciano L.B."/>
            <person name="Jason Tsai I."/>
            <person name="Chuma I."/>
            <person name="Tosa Y."/>
            <person name="Chen Y.H."/>
            <person name="Li J.Y."/>
            <person name="Li M.Y."/>
            <person name="Jade Lu M.Y."/>
            <person name="Nakayashiki H."/>
            <person name="Li W.H."/>
        </authorList>
    </citation>
    <scope>NUCLEOTIDE SEQUENCE [LARGE SCALE GENOMIC DNA]</scope>
    <source>
        <strain evidence="1">MZ5-1-6</strain>
    </source>
</reference>